<dbReference type="SUPFAM" id="SSF53474">
    <property type="entry name" value="alpha/beta-Hydrolases"/>
    <property type="match status" value="1"/>
</dbReference>
<accession>A0ABR4IAU9</accession>
<dbReference type="InterPro" id="IPR029058">
    <property type="entry name" value="AB_hydrolase_fold"/>
</dbReference>
<evidence type="ECO:0000313" key="2">
    <source>
        <dbReference type="EMBL" id="KAL2824886.1"/>
    </source>
</evidence>
<evidence type="ECO:0000259" key="1">
    <source>
        <dbReference type="Pfam" id="PF07859"/>
    </source>
</evidence>
<organism evidence="2 3">
    <name type="scientific">Aspergillus cavernicola</name>
    <dbReference type="NCBI Taxonomy" id="176166"/>
    <lineage>
        <taxon>Eukaryota</taxon>
        <taxon>Fungi</taxon>
        <taxon>Dikarya</taxon>
        <taxon>Ascomycota</taxon>
        <taxon>Pezizomycotina</taxon>
        <taxon>Eurotiomycetes</taxon>
        <taxon>Eurotiomycetidae</taxon>
        <taxon>Eurotiales</taxon>
        <taxon>Aspergillaceae</taxon>
        <taxon>Aspergillus</taxon>
        <taxon>Aspergillus subgen. Nidulantes</taxon>
    </lineage>
</organism>
<feature type="domain" description="Alpha/beta hydrolase fold-3" evidence="1">
    <location>
        <begin position="37"/>
        <end position="110"/>
    </location>
</feature>
<reference evidence="2 3" key="1">
    <citation type="submission" date="2024-07" db="EMBL/GenBank/DDBJ databases">
        <title>Section-level genome sequencing and comparative genomics of Aspergillus sections Usti and Cavernicolus.</title>
        <authorList>
            <consortium name="Lawrence Berkeley National Laboratory"/>
            <person name="Nybo J.L."/>
            <person name="Vesth T.C."/>
            <person name="Theobald S."/>
            <person name="Frisvad J.C."/>
            <person name="Larsen T.O."/>
            <person name="Kjaerboelling I."/>
            <person name="Rothschild-Mancinelli K."/>
            <person name="Lyhne E.K."/>
            <person name="Kogle M.E."/>
            <person name="Barry K."/>
            <person name="Clum A."/>
            <person name="Na H."/>
            <person name="Ledsgaard L."/>
            <person name="Lin J."/>
            <person name="Lipzen A."/>
            <person name="Kuo A."/>
            <person name="Riley R."/>
            <person name="Mondo S."/>
            <person name="LaButti K."/>
            <person name="Haridas S."/>
            <person name="Pangalinan J."/>
            <person name="Salamov A.A."/>
            <person name="Simmons B.A."/>
            <person name="Magnuson J.K."/>
            <person name="Chen J."/>
            <person name="Drula E."/>
            <person name="Henrissat B."/>
            <person name="Wiebenga A."/>
            <person name="Lubbers R.J."/>
            <person name="Gomes A.C."/>
            <person name="Makela M.R."/>
            <person name="Stajich J."/>
            <person name="Grigoriev I.V."/>
            <person name="Mortensen U.H."/>
            <person name="De vries R.P."/>
            <person name="Baker S.E."/>
            <person name="Andersen M.R."/>
        </authorList>
    </citation>
    <scope>NUCLEOTIDE SEQUENCE [LARGE SCALE GENOMIC DNA]</scope>
    <source>
        <strain evidence="2 3">CBS 600.67</strain>
    </source>
</reference>
<dbReference type="Gene3D" id="3.40.50.1820">
    <property type="entry name" value="alpha/beta hydrolase"/>
    <property type="match status" value="1"/>
</dbReference>
<dbReference type="EMBL" id="JBFXLS010000040">
    <property type="protein sequence ID" value="KAL2824886.1"/>
    <property type="molecule type" value="Genomic_DNA"/>
</dbReference>
<gene>
    <name evidence="2" type="ORF">BDW59DRAFT_146839</name>
</gene>
<dbReference type="Proteomes" id="UP001610335">
    <property type="component" value="Unassembled WGS sequence"/>
</dbReference>
<protein>
    <recommendedName>
        <fullName evidence="1">Alpha/beta hydrolase fold-3 domain-containing protein</fullName>
    </recommendedName>
</protein>
<name>A0ABR4IAU9_9EURO</name>
<dbReference type="Pfam" id="PF07859">
    <property type="entry name" value="Abhydrolase_3"/>
    <property type="match status" value="1"/>
</dbReference>
<sequence>MIKIVRPKLSFPSKRMIGIFVSIPWLLIEEIVPEKYREQWKPRKENTQDPAVSKESIKNILQMLNLDITSPLFSPFKASNPHKGLPPTYVQVGGLDPLRDGGLIYQRAKREWCSNKAR</sequence>
<proteinExistence type="predicted"/>
<dbReference type="InterPro" id="IPR013094">
    <property type="entry name" value="AB_hydrolase_3"/>
</dbReference>
<keyword evidence="3" id="KW-1185">Reference proteome</keyword>
<comment type="caution">
    <text evidence="2">The sequence shown here is derived from an EMBL/GenBank/DDBJ whole genome shotgun (WGS) entry which is preliminary data.</text>
</comment>
<evidence type="ECO:0000313" key="3">
    <source>
        <dbReference type="Proteomes" id="UP001610335"/>
    </source>
</evidence>